<dbReference type="GO" id="GO:0036297">
    <property type="term" value="P:interstrand cross-link repair"/>
    <property type="evidence" value="ECO:0007669"/>
    <property type="project" value="TreeGrafter"/>
</dbReference>
<dbReference type="AlphaFoldDB" id="A0A3P3XFU0"/>
<dbReference type="GO" id="GO:0043138">
    <property type="term" value="F:3'-5' DNA helicase activity"/>
    <property type="evidence" value="ECO:0007669"/>
    <property type="project" value="TreeGrafter"/>
</dbReference>
<dbReference type="Pfam" id="PF00270">
    <property type="entry name" value="DEAD"/>
    <property type="match status" value="1"/>
</dbReference>
<evidence type="ECO:0000256" key="2">
    <source>
        <dbReference type="ARBA" id="ARBA00022840"/>
    </source>
</evidence>
<dbReference type="InterPro" id="IPR018973">
    <property type="entry name" value="MZB"/>
</dbReference>
<dbReference type="EC" id="3.6.4.-" evidence="5"/>
<dbReference type="Pfam" id="PF00271">
    <property type="entry name" value="Helicase_C"/>
    <property type="match status" value="1"/>
</dbReference>
<dbReference type="CDD" id="cd17923">
    <property type="entry name" value="DEXHc_Hrq1-like"/>
    <property type="match status" value="1"/>
</dbReference>
<dbReference type="EMBL" id="FWDM01000002">
    <property type="protein sequence ID" value="SLM09819.1"/>
    <property type="molecule type" value="Genomic_DNA"/>
</dbReference>
<proteinExistence type="predicted"/>
<dbReference type="CDD" id="cd18797">
    <property type="entry name" value="SF2_C_Hrq"/>
    <property type="match status" value="1"/>
</dbReference>
<keyword evidence="2" id="KW-0067">ATP-binding</keyword>
<dbReference type="Pfam" id="PF22982">
    <property type="entry name" value="WHD_HRQ1"/>
    <property type="match status" value="1"/>
</dbReference>
<organism evidence="5">
    <name type="scientific">uncultured spirochete</name>
    <dbReference type="NCBI Taxonomy" id="156406"/>
    <lineage>
        <taxon>Bacteria</taxon>
        <taxon>Pseudomonadati</taxon>
        <taxon>Spirochaetota</taxon>
        <taxon>Spirochaetia</taxon>
        <taxon>Spirochaetales</taxon>
        <taxon>environmental samples</taxon>
    </lineage>
</organism>
<gene>
    <name evidence="5" type="primary">yprA</name>
    <name evidence="5" type="ORF">SPIROBIBN47_100049</name>
</gene>
<evidence type="ECO:0000256" key="1">
    <source>
        <dbReference type="ARBA" id="ARBA00022741"/>
    </source>
</evidence>
<keyword evidence="5" id="KW-0378">Hydrolase</keyword>
<dbReference type="GO" id="GO:0003676">
    <property type="term" value="F:nucleic acid binding"/>
    <property type="evidence" value="ECO:0007669"/>
    <property type="project" value="InterPro"/>
</dbReference>
<reference evidence="5" key="1">
    <citation type="submission" date="2017-02" db="EMBL/GenBank/DDBJ databases">
        <authorList>
            <person name="Regsiter A."/>
            <person name="William W."/>
        </authorList>
    </citation>
    <scope>NUCLEOTIDE SEQUENCE</scope>
    <source>
        <strain evidence="5">Bib</strain>
    </source>
</reference>
<dbReference type="SMART" id="SM00490">
    <property type="entry name" value="HELICc"/>
    <property type="match status" value="1"/>
</dbReference>
<dbReference type="InterPro" id="IPR027417">
    <property type="entry name" value="P-loop_NTPase"/>
</dbReference>
<dbReference type="PANTHER" id="PTHR47957:SF3">
    <property type="entry name" value="ATP-DEPENDENT HELICASE HRQ1"/>
    <property type="match status" value="1"/>
</dbReference>
<dbReference type="InterPro" id="IPR001650">
    <property type="entry name" value="Helicase_C-like"/>
</dbReference>
<evidence type="ECO:0000259" key="3">
    <source>
        <dbReference type="PROSITE" id="PS51192"/>
    </source>
</evidence>
<dbReference type="SUPFAM" id="SSF52540">
    <property type="entry name" value="P-loop containing nucleoside triphosphate hydrolases"/>
    <property type="match status" value="1"/>
</dbReference>
<dbReference type="InterPro" id="IPR011545">
    <property type="entry name" value="DEAD/DEAH_box_helicase_dom"/>
</dbReference>
<keyword evidence="5" id="KW-0347">Helicase</keyword>
<evidence type="ECO:0000259" key="4">
    <source>
        <dbReference type="PROSITE" id="PS51194"/>
    </source>
</evidence>
<keyword evidence="1" id="KW-0547">Nucleotide-binding</keyword>
<dbReference type="PANTHER" id="PTHR47957">
    <property type="entry name" value="ATP-DEPENDENT HELICASE HRQ1"/>
    <property type="match status" value="1"/>
</dbReference>
<dbReference type="InterPro" id="IPR014001">
    <property type="entry name" value="Helicase_ATP-bd"/>
</dbReference>
<feature type="domain" description="Helicase C-terminal" evidence="4">
    <location>
        <begin position="280"/>
        <end position="451"/>
    </location>
</feature>
<accession>A0A3P3XFU0</accession>
<dbReference type="InterPro" id="IPR055227">
    <property type="entry name" value="HRQ1_WHD"/>
</dbReference>
<name>A0A3P3XFU0_9SPIR</name>
<dbReference type="Pfam" id="PF09369">
    <property type="entry name" value="MZB"/>
    <property type="match status" value="1"/>
</dbReference>
<dbReference type="SMART" id="SM00487">
    <property type="entry name" value="DEXDc"/>
    <property type="match status" value="1"/>
</dbReference>
<dbReference type="PROSITE" id="PS51194">
    <property type="entry name" value="HELICASE_CTER"/>
    <property type="match status" value="1"/>
</dbReference>
<dbReference type="GO" id="GO:0005524">
    <property type="term" value="F:ATP binding"/>
    <property type="evidence" value="ECO:0007669"/>
    <property type="project" value="UniProtKB-KW"/>
</dbReference>
<dbReference type="Gene3D" id="3.40.50.300">
    <property type="entry name" value="P-loop containing nucleotide triphosphate hydrolases"/>
    <property type="match status" value="2"/>
</dbReference>
<dbReference type="GO" id="GO:0016787">
    <property type="term" value="F:hydrolase activity"/>
    <property type="evidence" value="ECO:0007669"/>
    <property type="project" value="UniProtKB-KW"/>
</dbReference>
<dbReference type="PROSITE" id="PS51192">
    <property type="entry name" value="HELICASE_ATP_BIND_1"/>
    <property type="match status" value="1"/>
</dbReference>
<evidence type="ECO:0000313" key="5">
    <source>
        <dbReference type="EMBL" id="SLM09819.1"/>
    </source>
</evidence>
<sequence>MNSETANAICDELASWLSERSEIAWSTKLPARAPDFVPLPQDLDHVLSESLAARGIHALYRHQKRSYELARAKRDFIVVTPTASGKTLCYNLPVMQTLLEEPEGRALYLFPTKALSQDQQSALGEIMLAGSIGMAINTYDGDTPTEIRAKARTSGRIIISNPDMLHSGILPNHAKWVKFFSNLKYVVVDELHAYRGVFGSHVASVLRRLIRIAKFYGSEPVFIFSSATIANPQELAERYIEREVALIEESGAGSGEKVLFCVNPPLVDPVQGIRRSSALEAESVMLWLLKKGVRTILFSRSRLQVELLSSYLNKKLENAYNRNFGLVVKPYRSGLLPSERREIEKGLRDGRIHGVVSTNALELGIDIGGLDAAVITGYPGSIASFWQQAGRAGRGLGVSLAVYISSSAPLDQYFAAHPEYFLSRAPEHAHIDAYNPYIFTDHLKCAAFELPFAESEPFSPDPSNQKAAELTKEALDYLEEEGIVRHTAGRYFWSAEGYPGEKISLRSATTENVVIVDATNGRHDVIGEMDRPSAKELLFDKAVYIHLGTQYQVKSLDLEKRVCLVERSDVDYWTDSIVKRDIEVLTIDSQAEHSECTMMLGDILVRSQVEKYKKLRFNTHENIGYGEIWLPPDEMQTRSLIITIAQESESGKLLGALVPEKADAVLSGVARLMRQLAPASVLCDVHDIGVASRARDLFFKNPALYFYDMYPGGTGIAEALYANVQEIFAAALERLGNCSCKAGCPSCIGVESADKDSKAISLQFLKLLQGACAK</sequence>
<dbReference type="GO" id="GO:0006289">
    <property type="term" value="P:nucleotide-excision repair"/>
    <property type="evidence" value="ECO:0007669"/>
    <property type="project" value="TreeGrafter"/>
</dbReference>
<feature type="domain" description="Helicase ATP-binding" evidence="3">
    <location>
        <begin position="67"/>
        <end position="247"/>
    </location>
</feature>
<protein>
    <submittedName>
        <fullName evidence="5">Uncharacterized ATP-dependent helicase YprA</fullName>
        <ecNumber evidence="5">3.6.4.-</ecNumber>
    </submittedName>
</protein>